<reference evidence="1" key="1">
    <citation type="submission" date="2022-12" db="EMBL/GenBank/DDBJ databases">
        <title>Genome Sequence of Lasiodiplodia mahajangana.</title>
        <authorList>
            <person name="Buettner E."/>
        </authorList>
    </citation>
    <scope>NUCLEOTIDE SEQUENCE</scope>
    <source>
        <strain evidence="1">VT137</strain>
    </source>
</reference>
<protein>
    <submittedName>
        <fullName evidence="1">Uncharacterized protein</fullName>
    </submittedName>
</protein>
<accession>A0ACC2JW31</accession>
<proteinExistence type="predicted"/>
<keyword evidence="2" id="KW-1185">Reference proteome</keyword>
<gene>
    <name evidence="1" type="ORF">O1611_g2156</name>
</gene>
<dbReference type="EMBL" id="JAPUUL010000285">
    <property type="protein sequence ID" value="KAJ8131472.1"/>
    <property type="molecule type" value="Genomic_DNA"/>
</dbReference>
<evidence type="ECO:0000313" key="2">
    <source>
        <dbReference type="Proteomes" id="UP001153332"/>
    </source>
</evidence>
<organism evidence="1 2">
    <name type="scientific">Lasiodiplodia mahajangana</name>
    <dbReference type="NCBI Taxonomy" id="1108764"/>
    <lineage>
        <taxon>Eukaryota</taxon>
        <taxon>Fungi</taxon>
        <taxon>Dikarya</taxon>
        <taxon>Ascomycota</taxon>
        <taxon>Pezizomycotina</taxon>
        <taxon>Dothideomycetes</taxon>
        <taxon>Dothideomycetes incertae sedis</taxon>
        <taxon>Botryosphaeriales</taxon>
        <taxon>Botryosphaeriaceae</taxon>
        <taxon>Lasiodiplodia</taxon>
    </lineage>
</organism>
<comment type="caution">
    <text evidence="1">The sequence shown here is derived from an EMBL/GenBank/DDBJ whole genome shotgun (WGS) entry which is preliminary data.</text>
</comment>
<sequence length="439" mass="48109">MGRKLTTTDNALFGGITAKRDAFLSITDRVPASVLSNFLVCVLFSAIALFFVALRIAARIRGGVRLRVNDYAIIWAMFWALFLAIDSIVTATYGGVGHHISEIVTLAPQVLQPMLKTVLIGQITWALANTGVKISIIDFYITLFGTNRKFRQVSYSLMVAVGVYCLLVILIAFLLCQPLAFNWDTTIPGGHCGNRNSAFLTSGILNLILDVSVIILPLPMLWNLHMATHRKVALTLLFSVGAGICGITIWRTIIITELDAADFFYQDGILSTTTNLEPLLGICVACLPICRPLLVAFGGKIIITGSSAFSRLRNTPNQHGEFLNRSRKVTSGKVIGISAHSADGRKFERLHDTLYPLTDITSITQYEGTRNNILSGSTGEGGNNDGIVVTDTWDVTSEPRSWARIWLAKLELPVERPNLEGLGIWHYEVSSAVSVKKQQ</sequence>
<dbReference type="Proteomes" id="UP001153332">
    <property type="component" value="Unassembled WGS sequence"/>
</dbReference>
<name>A0ACC2JW31_9PEZI</name>
<evidence type="ECO:0000313" key="1">
    <source>
        <dbReference type="EMBL" id="KAJ8131472.1"/>
    </source>
</evidence>